<feature type="compositionally biased region" description="Low complexity" evidence="1">
    <location>
        <begin position="13"/>
        <end position="27"/>
    </location>
</feature>
<dbReference type="AlphaFoldDB" id="A0A5B0QXE1"/>
<comment type="caution">
    <text evidence="3">The sequence shown here is derived from an EMBL/GenBank/DDBJ whole genome shotgun (WGS) entry which is preliminary data.</text>
</comment>
<proteinExistence type="predicted"/>
<feature type="region of interest" description="Disordered" evidence="1">
    <location>
        <begin position="852"/>
        <end position="879"/>
    </location>
</feature>
<feature type="region of interest" description="Disordered" evidence="1">
    <location>
        <begin position="1"/>
        <end position="37"/>
    </location>
</feature>
<accession>A0A5B0QXE1</accession>
<protein>
    <recommendedName>
        <fullName evidence="2">DUF6589 domain-containing protein</fullName>
    </recommendedName>
</protein>
<dbReference type="Proteomes" id="UP000324748">
    <property type="component" value="Unassembled WGS sequence"/>
</dbReference>
<organism evidence="3 4">
    <name type="scientific">Puccinia graminis f. sp. tritici</name>
    <dbReference type="NCBI Taxonomy" id="56615"/>
    <lineage>
        <taxon>Eukaryota</taxon>
        <taxon>Fungi</taxon>
        <taxon>Dikarya</taxon>
        <taxon>Basidiomycota</taxon>
        <taxon>Pucciniomycotina</taxon>
        <taxon>Pucciniomycetes</taxon>
        <taxon>Pucciniales</taxon>
        <taxon>Pucciniaceae</taxon>
        <taxon>Puccinia</taxon>
    </lineage>
</organism>
<dbReference type="EMBL" id="VSWC01000002">
    <property type="protein sequence ID" value="KAA1117583.1"/>
    <property type="molecule type" value="Genomic_DNA"/>
</dbReference>
<evidence type="ECO:0000256" key="1">
    <source>
        <dbReference type="SAM" id="MobiDB-lite"/>
    </source>
</evidence>
<gene>
    <name evidence="3" type="ORF">PGT21_015355</name>
</gene>
<name>A0A5B0QXE1_PUCGR</name>
<sequence>MYGEDSSMEDILPPSSTESSPCPSERSVSPTEDPAPSLSLAEKTLEVCRLLKTLYMTPKSFIMAFLNVDDSDLVFRRRYWGAQVGWPSTYELLQAIKKQVTKTQKGKARWREFIQREAVEALNREKPPSGNYPNGSFQSSQTVDPSYFNHDAACAREELISQVHMPFLFNMLLGTLQPSNEAKNDDPHDDSPAELILQDPAEQELFEMVELEYQPVAVAPCRFKKIAATICSMVAFAKNRRCNGLQLFNSIRFTAGGVSELINDYLHLIGLTSSRQTALKALISSSNRASGVLKDAMSIENSSPVGPSICIDNFDIEEHVHTQSVGHRTMMFHGTWGYIHKPNPSLLKTLDHSELTLEAYYRALRKIPSFRIVPSMFLPTREEDRHFEAVVKSQIARVMQQYIAKPNNKPNAIALDPPPIELIDCSPPDIHTLKLMDASDNSAEGVGQVIESIITQSGLTPEVFCSRLQVMDGNLGTCQNINSIRALRSPSSYAEHSLLNITMQLGSAHTLWNISQNILTSHFGDPTKTNDLGAWQYLHALGLPSDKPASKKDFTSMMKNIEKIHEATIFYCLRVVMHQERSPVSEEVGNLPTPDWNNIIEQCYDRFFSPSARRAVTKEDSPKLHAVLIRLHDFATIVEASRAMKAGDIGRLMNIWKIWTFMSQALTGLVNYRSYLPRMVLLLTQILPEDLSKFIRHSLLISPSGRPNHFVAKDFHLECLNYWLKFFFNRSGVGTQITRLKELFSLNMNLIRSMFESLKLEKGTRLIHQSHKNRITTLSLENFMRMARNNDILDLYPPKNKEDTIRHQVPDCEDTLHVGLRKLQDEISGHDPNLNRLKLHFMWEAGPGETNASLVQEHPTTVDDETVPNNERPDSPFEI</sequence>
<reference evidence="3 4" key="1">
    <citation type="submission" date="2019-05" db="EMBL/GenBank/DDBJ databases">
        <title>Emergence of the Ug99 lineage of the wheat stem rust pathogen through somatic hybridization.</title>
        <authorList>
            <person name="Li F."/>
            <person name="Upadhyaya N.M."/>
            <person name="Sperschneider J."/>
            <person name="Matny O."/>
            <person name="Nguyen-Phuc H."/>
            <person name="Mago R."/>
            <person name="Raley C."/>
            <person name="Miller M.E."/>
            <person name="Silverstein K.A.T."/>
            <person name="Henningsen E."/>
            <person name="Hirsch C.D."/>
            <person name="Visser B."/>
            <person name="Pretorius Z.A."/>
            <person name="Steffenson B.J."/>
            <person name="Schwessinger B."/>
            <person name="Dodds P.N."/>
            <person name="Figueroa M."/>
        </authorList>
    </citation>
    <scope>NUCLEOTIDE SEQUENCE [LARGE SCALE GENOMIC DNA]</scope>
    <source>
        <strain evidence="3">21-0</strain>
    </source>
</reference>
<dbReference type="OrthoDB" id="2507305at2759"/>
<dbReference type="Pfam" id="PF20231">
    <property type="entry name" value="DUF6589"/>
    <property type="match status" value="1"/>
</dbReference>
<dbReference type="InterPro" id="IPR046496">
    <property type="entry name" value="DUF6589"/>
</dbReference>
<evidence type="ECO:0000313" key="4">
    <source>
        <dbReference type="Proteomes" id="UP000324748"/>
    </source>
</evidence>
<feature type="domain" description="DUF6589" evidence="2">
    <location>
        <begin position="374"/>
        <end position="765"/>
    </location>
</feature>
<evidence type="ECO:0000259" key="2">
    <source>
        <dbReference type="Pfam" id="PF20231"/>
    </source>
</evidence>
<evidence type="ECO:0000313" key="3">
    <source>
        <dbReference type="EMBL" id="KAA1117583.1"/>
    </source>
</evidence>
<keyword evidence="4" id="KW-1185">Reference proteome</keyword>